<dbReference type="InterPro" id="IPR002575">
    <property type="entry name" value="Aminoglycoside_PTrfase"/>
</dbReference>
<evidence type="ECO:0000313" key="2">
    <source>
        <dbReference type="EMBL" id="EZF57152.1"/>
    </source>
</evidence>
<dbReference type="EMBL" id="KK207697">
    <property type="protein sequence ID" value="EZF57152.1"/>
    <property type="molecule type" value="Genomic_DNA"/>
</dbReference>
<dbReference type="HOGENOM" id="CLU_021768_1_1_1"/>
<evidence type="ECO:0000259" key="1">
    <source>
        <dbReference type="Pfam" id="PF01636"/>
    </source>
</evidence>
<sequence length="540" mass="62894">MMKRDDDPFWTAKEAVYSTQLSAWEHLQLFFFLNHSFDRNKAGQFLLDKLADLGPDDSREKYLRSIIDDMRSLAQKFSRSTPISSNAISALKERQNGICHISGESQDLQPIHIVSPSVLHDDDLIPGTPLREILDICVSPEVTDKLFSFMRSSESVSDNLKNLWLMSPAVAAAFREGRISIYKNDSDPKRLYWLLRRTRPGNFNVPGVARNCKFSSMPSTPDDTKLPLPEGVLLEVHHHVSEFLYYLDVEKQIQAGWEIENEYTGPCRSFRGRILRALFSMLPHFFRLKIMKLIVWAQDRWRPPYDKSLRYLPFGLCLKIGRRVMENEANALRLVERDTQVPAPQLIGFAKDGLGDGYLLMSRVPGVPVDAVYYRMTYEERAQLTKDLKDHILQYRQIRNTSPYLICNTLGGPTYDHRTDTGDVWGPYRTKDEFTNMLTEGLEELRDGPPLSALYKKHHRILFTHSDLHYSNLFIHKGRLCGIVDWECASFKPEYWEFTRAVWSFMADRQREQNYRLAFVENYQEELEAERLIWSKKPVY</sequence>
<accession>A0A022WFM4</accession>
<dbReference type="Proteomes" id="UP000023758">
    <property type="component" value="Unassembled WGS sequence"/>
</dbReference>
<name>A0A022WFM4_TRIRU</name>
<dbReference type="Pfam" id="PF01636">
    <property type="entry name" value="APH"/>
    <property type="match status" value="1"/>
</dbReference>
<feature type="domain" description="Aminoglycoside phosphotransferase" evidence="1">
    <location>
        <begin position="325"/>
        <end position="518"/>
    </location>
</feature>
<organism evidence="2">
    <name type="scientific">Trichophyton rubrum CBS 288.86</name>
    <dbReference type="NCBI Taxonomy" id="1215330"/>
    <lineage>
        <taxon>Eukaryota</taxon>
        <taxon>Fungi</taxon>
        <taxon>Dikarya</taxon>
        <taxon>Ascomycota</taxon>
        <taxon>Pezizomycotina</taxon>
        <taxon>Eurotiomycetes</taxon>
        <taxon>Eurotiomycetidae</taxon>
        <taxon>Onygenales</taxon>
        <taxon>Arthrodermataceae</taxon>
        <taxon>Trichophyton</taxon>
    </lineage>
</organism>
<dbReference type="PANTHER" id="PTHR21310:SF15">
    <property type="entry name" value="AMINOGLYCOSIDE PHOSPHOTRANSFERASE DOMAIN-CONTAINING PROTEIN"/>
    <property type="match status" value="1"/>
</dbReference>
<gene>
    <name evidence="2" type="ORF">H103_00562</name>
</gene>
<dbReference type="PANTHER" id="PTHR21310">
    <property type="entry name" value="AMINOGLYCOSIDE PHOSPHOTRANSFERASE-RELATED-RELATED"/>
    <property type="match status" value="1"/>
</dbReference>
<dbReference type="InterPro" id="IPR011009">
    <property type="entry name" value="Kinase-like_dom_sf"/>
</dbReference>
<dbReference type="Gene3D" id="3.90.1200.10">
    <property type="match status" value="1"/>
</dbReference>
<dbReference type="SUPFAM" id="SSF56112">
    <property type="entry name" value="Protein kinase-like (PK-like)"/>
    <property type="match status" value="1"/>
</dbReference>
<reference evidence="2" key="1">
    <citation type="submission" date="2014-02" db="EMBL/GenBank/DDBJ databases">
        <title>The Genome Sequence of Trichophyton rubrum (morphotype fischeri) CBS 288.86.</title>
        <authorList>
            <consortium name="The Broad Institute Genomics Platform"/>
            <person name="Cuomo C.A."/>
            <person name="White T.C."/>
            <person name="Graser Y."/>
            <person name="Martinez-Rossi N."/>
            <person name="Heitman J."/>
            <person name="Young S.K."/>
            <person name="Zeng Q."/>
            <person name="Gargeya S."/>
            <person name="Abouelleil A."/>
            <person name="Alvarado L."/>
            <person name="Chapman S.B."/>
            <person name="Gainer-Dewar J."/>
            <person name="Goldberg J."/>
            <person name="Griggs A."/>
            <person name="Gujja S."/>
            <person name="Hansen M."/>
            <person name="Howarth C."/>
            <person name="Imamovic A."/>
            <person name="Larimer J."/>
            <person name="Martinez D."/>
            <person name="Murphy C."/>
            <person name="Pearson M.D."/>
            <person name="Persinoti G."/>
            <person name="Poon T."/>
            <person name="Priest M."/>
            <person name="Roberts A.D."/>
            <person name="Saif S."/>
            <person name="Shea T.D."/>
            <person name="Sykes S.N."/>
            <person name="Wortman J."/>
            <person name="Nusbaum C."/>
            <person name="Birren B."/>
        </authorList>
    </citation>
    <scope>NUCLEOTIDE SEQUENCE [LARGE SCALE GENOMIC DNA]</scope>
    <source>
        <strain evidence="2">CBS 288.86</strain>
    </source>
</reference>
<dbReference type="InterPro" id="IPR051678">
    <property type="entry name" value="AGP_Transferase"/>
</dbReference>
<protein>
    <recommendedName>
        <fullName evidence="1">Aminoglycoside phosphotransferase domain-containing protein</fullName>
    </recommendedName>
</protein>
<dbReference type="CDD" id="cd05120">
    <property type="entry name" value="APH_ChoK_like"/>
    <property type="match status" value="1"/>
</dbReference>
<dbReference type="OrthoDB" id="2906425at2759"/>
<proteinExistence type="predicted"/>
<dbReference type="AlphaFoldDB" id="A0A022WFM4"/>